<dbReference type="EMBL" id="JAUOZU010000018">
    <property type="protein sequence ID" value="MDO6966538.1"/>
    <property type="molecule type" value="Genomic_DNA"/>
</dbReference>
<keyword evidence="4" id="KW-0804">Transcription</keyword>
<dbReference type="Pfam" id="PF03466">
    <property type="entry name" value="LysR_substrate"/>
    <property type="match status" value="1"/>
</dbReference>
<keyword evidence="7" id="KW-1185">Reference proteome</keyword>
<proteinExistence type="inferred from homology"/>
<gene>
    <name evidence="6" type="ORF">Q4481_21495</name>
</gene>
<evidence type="ECO:0000313" key="7">
    <source>
        <dbReference type="Proteomes" id="UP001174932"/>
    </source>
</evidence>
<dbReference type="InterPro" id="IPR058163">
    <property type="entry name" value="LysR-type_TF_proteobact-type"/>
</dbReference>
<sequence length="305" mass="33283">MTDHNPFSGYQLPPLAWLRAFEAAARHQSFTLAATELNLTQAAVSHQVRTLEKHLGVTLFKRLPRSLMLTEKGAAYLPPLRNAFDELAAATAGLFGPVGKRTLSIRAPISFAALWLAPRLDDFISRWPDISLRMSTVVWAPSLNDDPADVDIRYGDGNWSGARSTLLLRQSAVAVCSPGMATGETDRDRLASLFTGRPLIHVTGYDNLWKKMASAHDIHVLNATSINIDTTISALEMAASGVGPAIVLEALAEPYIRKGALEPAISTRLTIDESHYLVQPEGQKRLTAEAMLFSDWLKSQAADLV</sequence>
<comment type="similarity">
    <text evidence="1">Belongs to the LysR transcriptional regulatory family.</text>
</comment>
<dbReference type="PANTHER" id="PTHR30537">
    <property type="entry name" value="HTH-TYPE TRANSCRIPTIONAL REGULATOR"/>
    <property type="match status" value="1"/>
</dbReference>
<organism evidence="6 7">
    <name type="scientific">Rhizobium alvei</name>
    <dbReference type="NCBI Taxonomy" id="1132659"/>
    <lineage>
        <taxon>Bacteria</taxon>
        <taxon>Pseudomonadati</taxon>
        <taxon>Pseudomonadota</taxon>
        <taxon>Alphaproteobacteria</taxon>
        <taxon>Hyphomicrobiales</taxon>
        <taxon>Rhizobiaceae</taxon>
        <taxon>Rhizobium/Agrobacterium group</taxon>
        <taxon>Rhizobium</taxon>
    </lineage>
</organism>
<keyword evidence="3" id="KW-0238">DNA-binding</keyword>
<reference evidence="6" key="2">
    <citation type="submission" date="2023-07" db="EMBL/GenBank/DDBJ databases">
        <authorList>
            <person name="Shen H."/>
        </authorList>
    </citation>
    <scope>NUCLEOTIDE SEQUENCE</scope>
    <source>
        <strain evidence="6">TNR-22</strain>
    </source>
</reference>
<comment type="caution">
    <text evidence="6">The sequence shown here is derived from an EMBL/GenBank/DDBJ whole genome shotgun (WGS) entry which is preliminary data.</text>
</comment>
<dbReference type="Proteomes" id="UP001174932">
    <property type="component" value="Unassembled WGS sequence"/>
</dbReference>
<evidence type="ECO:0000256" key="4">
    <source>
        <dbReference type="ARBA" id="ARBA00023163"/>
    </source>
</evidence>
<dbReference type="RefSeq" id="WP_304378466.1">
    <property type="nucleotide sequence ID" value="NZ_JAUOZU010000018.1"/>
</dbReference>
<keyword evidence="2" id="KW-0805">Transcription regulation</keyword>
<dbReference type="Gene3D" id="1.10.10.10">
    <property type="entry name" value="Winged helix-like DNA-binding domain superfamily/Winged helix DNA-binding domain"/>
    <property type="match status" value="1"/>
</dbReference>
<protein>
    <submittedName>
        <fullName evidence="6">LysR substrate-binding domain-containing protein</fullName>
    </submittedName>
</protein>
<evidence type="ECO:0000256" key="2">
    <source>
        <dbReference type="ARBA" id="ARBA00023015"/>
    </source>
</evidence>
<dbReference type="Pfam" id="PF00126">
    <property type="entry name" value="HTH_1"/>
    <property type="match status" value="1"/>
</dbReference>
<feature type="domain" description="HTH lysR-type" evidence="5">
    <location>
        <begin position="13"/>
        <end position="70"/>
    </location>
</feature>
<reference evidence="6" key="1">
    <citation type="journal article" date="2015" name="Int. J. Syst. Evol. Microbiol.">
        <title>Rhizobium alvei sp. nov., isolated from a freshwater river.</title>
        <authorList>
            <person name="Sheu S.Y."/>
            <person name="Huang H.W."/>
            <person name="Young C.C."/>
            <person name="Chen W.M."/>
        </authorList>
    </citation>
    <scope>NUCLEOTIDE SEQUENCE</scope>
    <source>
        <strain evidence="6">TNR-22</strain>
    </source>
</reference>
<dbReference type="InterPro" id="IPR036388">
    <property type="entry name" value="WH-like_DNA-bd_sf"/>
</dbReference>
<dbReference type="PRINTS" id="PR00039">
    <property type="entry name" value="HTHLYSR"/>
</dbReference>
<dbReference type="PROSITE" id="PS50931">
    <property type="entry name" value="HTH_LYSR"/>
    <property type="match status" value="1"/>
</dbReference>
<dbReference type="Gene3D" id="3.40.190.10">
    <property type="entry name" value="Periplasmic binding protein-like II"/>
    <property type="match status" value="2"/>
</dbReference>
<dbReference type="InterPro" id="IPR000847">
    <property type="entry name" value="LysR_HTH_N"/>
</dbReference>
<evidence type="ECO:0000256" key="3">
    <source>
        <dbReference type="ARBA" id="ARBA00023125"/>
    </source>
</evidence>
<name>A0ABT8YS14_9HYPH</name>
<dbReference type="PANTHER" id="PTHR30537:SF26">
    <property type="entry name" value="GLYCINE CLEAVAGE SYSTEM TRANSCRIPTIONAL ACTIVATOR"/>
    <property type="match status" value="1"/>
</dbReference>
<dbReference type="SUPFAM" id="SSF46785">
    <property type="entry name" value="Winged helix' DNA-binding domain"/>
    <property type="match status" value="1"/>
</dbReference>
<accession>A0ABT8YS14</accession>
<dbReference type="InterPro" id="IPR005119">
    <property type="entry name" value="LysR_subst-bd"/>
</dbReference>
<dbReference type="SUPFAM" id="SSF53850">
    <property type="entry name" value="Periplasmic binding protein-like II"/>
    <property type="match status" value="1"/>
</dbReference>
<evidence type="ECO:0000256" key="1">
    <source>
        <dbReference type="ARBA" id="ARBA00009437"/>
    </source>
</evidence>
<dbReference type="InterPro" id="IPR036390">
    <property type="entry name" value="WH_DNA-bd_sf"/>
</dbReference>
<evidence type="ECO:0000313" key="6">
    <source>
        <dbReference type="EMBL" id="MDO6966538.1"/>
    </source>
</evidence>
<evidence type="ECO:0000259" key="5">
    <source>
        <dbReference type="PROSITE" id="PS50931"/>
    </source>
</evidence>